<accession>A0A427A192</accession>
<protein>
    <submittedName>
        <fullName evidence="2">Uncharacterized protein</fullName>
    </submittedName>
</protein>
<proteinExistence type="predicted"/>
<evidence type="ECO:0000313" key="2">
    <source>
        <dbReference type="EMBL" id="RRT69986.1"/>
    </source>
</evidence>
<reference evidence="2 3" key="1">
    <citation type="journal article" date="2014" name="Agronomy (Basel)">
        <title>A Draft Genome Sequence for Ensete ventricosum, the Drought-Tolerant Tree Against Hunger.</title>
        <authorList>
            <person name="Harrison J."/>
            <person name="Moore K.A."/>
            <person name="Paszkiewicz K."/>
            <person name="Jones T."/>
            <person name="Grant M."/>
            <person name="Ambacheew D."/>
            <person name="Muzemil S."/>
            <person name="Studholme D.J."/>
        </authorList>
    </citation>
    <scope>NUCLEOTIDE SEQUENCE [LARGE SCALE GENOMIC DNA]</scope>
</reference>
<feature type="region of interest" description="Disordered" evidence="1">
    <location>
        <begin position="1"/>
        <end position="20"/>
    </location>
</feature>
<gene>
    <name evidence="2" type="ORF">B296_00036846</name>
</gene>
<organism evidence="2 3">
    <name type="scientific">Ensete ventricosum</name>
    <name type="common">Abyssinian banana</name>
    <name type="synonym">Musa ensete</name>
    <dbReference type="NCBI Taxonomy" id="4639"/>
    <lineage>
        <taxon>Eukaryota</taxon>
        <taxon>Viridiplantae</taxon>
        <taxon>Streptophyta</taxon>
        <taxon>Embryophyta</taxon>
        <taxon>Tracheophyta</taxon>
        <taxon>Spermatophyta</taxon>
        <taxon>Magnoliopsida</taxon>
        <taxon>Liliopsida</taxon>
        <taxon>Zingiberales</taxon>
        <taxon>Musaceae</taxon>
        <taxon>Ensete</taxon>
    </lineage>
</organism>
<evidence type="ECO:0000313" key="3">
    <source>
        <dbReference type="Proteomes" id="UP000287651"/>
    </source>
</evidence>
<dbReference type="Proteomes" id="UP000287651">
    <property type="component" value="Unassembled WGS sequence"/>
</dbReference>
<dbReference type="EMBL" id="AMZH03004167">
    <property type="protein sequence ID" value="RRT69986.1"/>
    <property type="molecule type" value="Genomic_DNA"/>
</dbReference>
<sequence length="85" mass="9400">MNDASKCSKKNGDWGAHDTVSTQCSSERHCSRSSGWKRRLVAVGSATELTFFTSLDRENLNIAHVLWRYRVGYAAVSDSVFSLGS</sequence>
<name>A0A427A192_ENSVE</name>
<evidence type="ECO:0000256" key="1">
    <source>
        <dbReference type="SAM" id="MobiDB-lite"/>
    </source>
</evidence>
<dbReference type="AlphaFoldDB" id="A0A427A192"/>
<comment type="caution">
    <text evidence="2">The sequence shown here is derived from an EMBL/GenBank/DDBJ whole genome shotgun (WGS) entry which is preliminary data.</text>
</comment>